<keyword evidence="1" id="KW-0812">Transmembrane</keyword>
<name>A0A1G9T2E0_9FLAO</name>
<evidence type="ECO:0000259" key="2">
    <source>
        <dbReference type="Pfam" id="PF04773"/>
    </source>
</evidence>
<evidence type="ECO:0000313" key="5">
    <source>
        <dbReference type="Proteomes" id="UP000199440"/>
    </source>
</evidence>
<feature type="domain" description="FecR protein" evidence="2">
    <location>
        <begin position="178"/>
        <end position="267"/>
    </location>
</feature>
<dbReference type="Proteomes" id="UP000199440">
    <property type="component" value="Unassembled WGS sequence"/>
</dbReference>
<dbReference type="Pfam" id="PF04773">
    <property type="entry name" value="FecR"/>
    <property type="match status" value="1"/>
</dbReference>
<dbReference type="RefSeq" id="WP_089891753.1">
    <property type="nucleotide sequence ID" value="NZ_FNGV01000008.1"/>
</dbReference>
<keyword evidence="1" id="KW-0472">Membrane</keyword>
<dbReference type="PANTHER" id="PTHR30273">
    <property type="entry name" value="PERIPLASMIC SIGNAL SENSOR AND SIGMA FACTOR ACTIVATOR FECR-RELATED"/>
    <property type="match status" value="1"/>
</dbReference>
<proteinExistence type="predicted"/>
<keyword evidence="1" id="KW-1133">Transmembrane helix</keyword>
<dbReference type="Gene3D" id="2.60.120.1440">
    <property type="match status" value="1"/>
</dbReference>
<evidence type="ECO:0000259" key="3">
    <source>
        <dbReference type="Pfam" id="PF16344"/>
    </source>
</evidence>
<dbReference type="AlphaFoldDB" id="A0A1G9T2E0"/>
<dbReference type="STRING" id="192904.SAMN04488514_108196"/>
<organism evidence="4 5">
    <name type="scientific">Kriegella aquimaris</name>
    <dbReference type="NCBI Taxonomy" id="192904"/>
    <lineage>
        <taxon>Bacteria</taxon>
        <taxon>Pseudomonadati</taxon>
        <taxon>Bacteroidota</taxon>
        <taxon>Flavobacteriia</taxon>
        <taxon>Flavobacteriales</taxon>
        <taxon>Flavobacteriaceae</taxon>
        <taxon>Kriegella</taxon>
    </lineage>
</organism>
<dbReference type="InterPro" id="IPR012373">
    <property type="entry name" value="Ferrdict_sens_TM"/>
</dbReference>
<dbReference type="Pfam" id="PF16344">
    <property type="entry name" value="FecR_C"/>
    <property type="match status" value="1"/>
</dbReference>
<reference evidence="4 5" key="1">
    <citation type="submission" date="2016-10" db="EMBL/GenBank/DDBJ databases">
        <authorList>
            <person name="de Groot N.N."/>
        </authorList>
    </citation>
    <scope>NUCLEOTIDE SEQUENCE [LARGE SCALE GENOMIC DNA]</scope>
    <source>
        <strain evidence="4 5">DSM 19886</strain>
    </source>
</reference>
<keyword evidence="5" id="KW-1185">Reference proteome</keyword>
<feature type="domain" description="Protein FecR C-terminal" evidence="3">
    <location>
        <begin position="314"/>
        <end position="383"/>
    </location>
</feature>
<accession>A0A1G9T2E0</accession>
<dbReference type="EMBL" id="FNGV01000008">
    <property type="protein sequence ID" value="SDM41903.1"/>
    <property type="molecule type" value="Genomic_DNA"/>
</dbReference>
<evidence type="ECO:0000313" key="4">
    <source>
        <dbReference type="EMBL" id="SDM41903.1"/>
    </source>
</evidence>
<protein>
    <submittedName>
        <fullName evidence="4">FecR family protein</fullName>
    </submittedName>
</protein>
<dbReference type="InterPro" id="IPR032508">
    <property type="entry name" value="FecR_C"/>
</dbReference>
<gene>
    <name evidence="4" type="ORF">SAMN04488514_108196</name>
</gene>
<evidence type="ECO:0000256" key="1">
    <source>
        <dbReference type="SAM" id="Phobius"/>
    </source>
</evidence>
<dbReference type="PANTHER" id="PTHR30273:SF2">
    <property type="entry name" value="PROTEIN FECR"/>
    <property type="match status" value="1"/>
</dbReference>
<dbReference type="GO" id="GO:0016989">
    <property type="term" value="F:sigma factor antagonist activity"/>
    <property type="evidence" value="ECO:0007669"/>
    <property type="project" value="TreeGrafter"/>
</dbReference>
<feature type="transmembrane region" description="Helical" evidence="1">
    <location>
        <begin position="78"/>
        <end position="99"/>
    </location>
</feature>
<dbReference type="InterPro" id="IPR006860">
    <property type="entry name" value="FecR"/>
</dbReference>
<dbReference type="OrthoDB" id="649666at2"/>
<sequence length="388" mass="44299">MKTLILKFLTDTISIEELKILQKWLSNPQNRDYFEEMIKTNQRLDFAYRKIDVETAYQRIIKATSEKEGDAPKGAHTFFKYAAVAILLITTSFGLYTFVQKDDKMKSVSVPQVAAPESEIVLELEDGSFKVIDETENVAITNAKGDKIVQQEYNKLKYAASSTSETSLVYNKLMVPYGRRFVIELSDGTVVHLNAGTKLRYPKVFAEAGNRDVYLEGEAFFDVEENKAKPFVVHTERMNVRVFGTKFNVSSYDNEKSTSTVLVEGSVGVYGATEQYNDTDRMVISPNQQAKMQNGEFTIAEVDVERFIAWMDGKLFFVNDRFGDIVKVLERNYNVKIINKHQELNDIRYTGTFQEKTLSEILNVFKRNTKFDFEAGNDDSIVIFPSSL</sequence>
<dbReference type="Gene3D" id="3.55.50.30">
    <property type="match status" value="1"/>
</dbReference>